<evidence type="ECO:0000256" key="3">
    <source>
        <dbReference type="ARBA" id="ARBA00023082"/>
    </source>
</evidence>
<evidence type="ECO:0000256" key="2">
    <source>
        <dbReference type="ARBA" id="ARBA00023015"/>
    </source>
</evidence>
<dbReference type="AlphaFoldDB" id="A0A2W1LSA3"/>
<dbReference type="Proteomes" id="UP000249522">
    <property type="component" value="Unassembled WGS sequence"/>
</dbReference>
<dbReference type="Gene3D" id="1.10.1740.10">
    <property type="match status" value="1"/>
</dbReference>
<dbReference type="NCBIfam" id="TIGR02959">
    <property type="entry name" value="SigZ"/>
    <property type="match status" value="1"/>
</dbReference>
<evidence type="ECO:0000313" key="8">
    <source>
        <dbReference type="EMBL" id="PZD97364.1"/>
    </source>
</evidence>
<evidence type="ECO:0000259" key="6">
    <source>
        <dbReference type="Pfam" id="PF04542"/>
    </source>
</evidence>
<dbReference type="OrthoDB" id="9784984at2"/>
<dbReference type="CDD" id="cd06171">
    <property type="entry name" value="Sigma70_r4"/>
    <property type="match status" value="1"/>
</dbReference>
<dbReference type="PANTHER" id="PTHR43133">
    <property type="entry name" value="RNA POLYMERASE ECF-TYPE SIGMA FACTO"/>
    <property type="match status" value="1"/>
</dbReference>
<protein>
    <recommendedName>
        <fullName evidence="5">RNA polymerase sigma factor SigZ</fullName>
    </recommendedName>
</protein>
<dbReference type="InterPro" id="IPR039425">
    <property type="entry name" value="RNA_pol_sigma-70-like"/>
</dbReference>
<organism evidence="8 9">
    <name type="scientific">Paenibacillus sambharensis</name>
    <dbReference type="NCBI Taxonomy" id="1803190"/>
    <lineage>
        <taxon>Bacteria</taxon>
        <taxon>Bacillati</taxon>
        <taxon>Bacillota</taxon>
        <taxon>Bacilli</taxon>
        <taxon>Bacillales</taxon>
        <taxon>Paenibacillaceae</taxon>
        <taxon>Paenibacillus</taxon>
    </lineage>
</organism>
<dbReference type="Pfam" id="PF04542">
    <property type="entry name" value="Sigma70_r2"/>
    <property type="match status" value="1"/>
</dbReference>
<dbReference type="SUPFAM" id="SSF88946">
    <property type="entry name" value="Sigma2 domain of RNA polymerase sigma factors"/>
    <property type="match status" value="1"/>
</dbReference>
<dbReference type="InterPro" id="IPR013249">
    <property type="entry name" value="RNA_pol_sigma70_r4_t2"/>
</dbReference>
<keyword evidence="4" id="KW-0804">Transcription</keyword>
<keyword evidence="9" id="KW-1185">Reference proteome</keyword>
<proteinExistence type="inferred from homology"/>
<dbReference type="GO" id="GO:0016987">
    <property type="term" value="F:sigma factor activity"/>
    <property type="evidence" value="ECO:0007669"/>
    <property type="project" value="UniProtKB-KW"/>
</dbReference>
<dbReference type="NCBIfam" id="TIGR02937">
    <property type="entry name" value="sigma70-ECF"/>
    <property type="match status" value="1"/>
</dbReference>
<dbReference type="GO" id="GO:0003677">
    <property type="term" value="F:DNA binding"/>
    <property type="evidence" value="ECO:0007669"/>
    <property type="project" value="InterPro"/>
</dbReference>
<dbReference type="InterPro" id="IPR013324">
    <property type="entry name" value="RNA_pol_sigma_r3/r4-like"/>
</dbReference>
<accession>A0A2W1LSA3</accession>
<evidence type="ECO:0000313" key="9">
    <source>
        <dbReference type="Proteomes" id="UP000249522"/>
    </source>
</evidence>
<reference evidence="8 9" key="1">
    <citation type="submission" date="2018-06" db="EMBL/GenBank/DDBJ databases">
        <title>Paenibacillus imtechensis sp. nov.</title>
        <authorList>
            <person name="Pinnaka A.K."/>
            <person name="Singh H."/>
            <person name="Kaur M."/>
        </authorList>
    </citation>
    <scope>NUCLEOTIDE SEQUENCE [LARGE SCALE GENOMIC DNA]</scope>
    <source>
        <strain evidence="8 9">SMB1</strain>
    </source>
</reference>
<dbReference type="EMBL" id="QKRB01000028">
    <property type="protein sequence ID" value="PZD97364.1"/>
    <property type="molecule type" value="Genomic_DNA"/>
</dbReference>
<keyword evidence="3" id="KW-0731">Sigma factor</keyword>
<dbReference type="InterPro" id="IPR014284">
    <property type="entry name" value="RNA_pol_sigma-70_dom"/>
</dbReference>
<dbReference type="InterPro" id="IPR036388">
    <property type="entry name" value="WH-like_DNA-bd_sf"/>
</dbReference>
<dbReference type="InterPro" id="IPR007627">
    <property type="entry name" value="RNA_pol_sigma70_r2"/>
</dbReference>
<dbReference type="RefSeq" id="WP_111145222.1">
    <property type="nucleotide sequence ID" value="NZ_QKRB01000028.1"/>
</dbReference>
<feature type="domain" description="RNA polymerase sigma factor 70 region 4 type 2" evidence="7">
    <location>
        <begin position="104"/>
        <end position="151"/>
    </location>
</feature>
<evidence type="ECO:0000256" key="5">
    <source>
        <dbReference type="NCBIfam" id="TIGR02959"/>
    </source>
</evidence>
<name>A0A2W1LSA3_9BACL</name>
<evidence type="ECO:0000259" key="7">
    <source>
        <dbReference type="Pfam" id="PF08281"/>
    </source>
</evidence>
<dbReference type="SUPFAM" id="SSF88659">
    <property type="entry name" value="Sigma3 and sigma4 domains of RNA polymerase sigma factors"/>
    <property type="match status" value="1"/>
</dbReference>
<dbReference type="NCBIfam" id="NF007215">
    <property type="entry name" value="PRK09637.1"/>
    <property type="match status" value="1"/>
</dbReference>
<dbReference type="GO" id="GO:0006352">
    <property type="term" value="P:DNA-templated transcription initiation"/>
    <property type="evidence" value="ECO:0007669"/>
    <property type="project" value="InterPro"/>
</dbReference>
<dbReference type="Gene3D" id="1.10.10.10">
    <property type="entry name" value="Winged helix-like DNA-binding domain superfamily/Winged helix DNA-binding domain"/>
    <property type="match status" value="1"/>
</dbReference>
<dbReference type="InterPro" id="IPR014304">
    <property type="entry name" value="RNA_pol_sigma-Z"/>
</dbReference>
<keyword evidence="2" id="KW-0805">Transcription regulation</keyword>
<evidence type="ECO:0000256" key="4">
    <source>
        <dbReference type="ARBA" id="ARBA00023163"/>
    </source>
</evidence>
<gene>
    <name evidence="8" type="ORF">DNH61_03165</name>
</gene>
<comment type="similarity">
    <text evidence="1">Belongs to the sigma-70 factor family. ECF subfamily.</text>
</comment>
<dbReference type="InterPro" id="IPR013325">
    <property type="entry name" value="RNA_pol_sigma_r2"/>
</dbReference>
<evidence type="ECO:0000256" key="1">
    <source>
        <dbReference type="ARBA" id="ARBA00010641"/>
    </source>
</evidence>
<dbReference type="PANTHER" id="PTHR43133:SF62">
    <property type="entry name" value="RNA POLYMERASE SIGMA FACTOR SIGZ"/>
    <property type="match status" value="1"/>
</dbReference>
<sequence>MLNIEEVWTSFHSPLHKFIVGKTGNRAAADDILQDVFVKILKRLDTLQEEEKLRAWMYQITRHAIVDYYRKEKRMEELPEQLSEQLEQEEHNLNQEFSACLMPFLDELPAKYREALILTELNGCSQKDVSDMLNISYSGAKSRVQRGRQKLKEILEACCHFEHDRYGNILDIVPRQAPVCEEENTCSCSG</sequence>
<comment type="caution">
    <text evidence="8">The sequence shown here is derived from an EMBL/GenBank/DDBJ whole genome shotgun (WGS) entry which is preliminary data.</text>
</comment>
<feature type="domain" description="RNA polymerase sigma-70 region 2" evidence="6">
    <location>
        <begin position="10"/>
        <end position="74"/>
    </location>
</feature>
<dbReference type="Pfam" id="PF08281">
    <property type="entry name" value="Sigma70_r4_2"/>
    <property type="match status" value="1"/>
</dbReference>